<protein>
    <submittedName>
        <fullName evidence="2">LysR substrate-binding domain-containing protein</fullName>
    </submittedName>
</protein>
<sequence length="138" mass="14401">MRELAGRPVVIVIVRLGSWARRLIDAAAARANVELLVAGEVAYLPPALWMAASGIGAAILHSIMSGDLAGIGLVARTLEEPVVQRDICVIARRGHSLASNARAFLETLRSLVAAPAAEDLLSSANTEESSLLDPDPAA</sequence>
<accession>A0ABY9GHA5</accession>
<keyword evidence="3" id="KW-1185">Reference proteome</keyword>
<evidence type="ECO:0000259" key="1">
    <source>
        <dbReference type="Pfam" id="PF03466"/>
    </source>
</evidence>
<dbReference type="Gene3D" id="3.40.190.290">
    <property type="match status" value="1"/>
</dbReference>
<dbReference type="Proteomes" id="UP001230339">
    <property type="component" value="Chromosome"/>
</dbReference>
<dbReference type="EMBL" id="CP117449">
    <property type="protein sequence ID" value="WLH14859.1"/>
    <property type="molecule type" value="Genomic_DNA"/>
</dbReference>
<dbReference type="Pfam" id="PF03466">
    <property type="entry name" value="LysR_substrate"/>
    <property type="match status" value="1"/>
</dbReference>
<dbReference type="RefSeq" id="WP_305389572.1">
    <property type="nucleotide sequence ID" value="NZ_CP117426.1"/>
</dbReference>
<dbReference type="SUPFAM" id="SSF53850">
    <property type="entry name" value="Periplasmic binding protein-like II"/>
    <property type="match status" value="1"/>
</dbReference>
<organism evidence="2 3">
    <name type="scientific">Pseudomonas hefeiensis</name>
    <dbReference type="NCBI Taxonomy" id="2738125"/>
    <lineage>
        <taxon>Bacteria</taxon>
        <taxon>Pseudomonadati</taxon>
        <taxon>Pseudomonadota</taxon>
        <taxon>Gammaproteobacteria</taxon>
        <taxon>Pseudomonadales</taxon>
        <taxon>Pseudomonadaceae</taxon>
        <taxon>Pseudomonas</taxon>
    </lineage>
</organism>
<name>A0ABY9GHA5_9PSED</name>
<reference evidence="2 3" key="1">
    <citation type="submission" date="2023-02" db="EMBL/GenBank/DDBJ databases">
        <title>Evolution of Hrp T3SS in non-pathogenic Pseudomonas fluorescens.</title>
        <authorList>
            <person name="Liao K."/>
            <person name="Wei H."/>
            <person name="Gu Y."/>
        </authorList>
    </citation>
    <scope>NUCLEOTIDE SEQUENCE [LARGE SCALE GENOMIC DNA]</scope>
    <source>
        <strain evidence="2 3">FP205</strain>
    </source>
</reference>
<evidence type="ECO:0000313" key="2">
    <source>
        <dbReference type="EMBL" id="WLH14859.1"/>
    </source>
</evidence>
<feature type="domain" description="LysR substrate-binding" evidence="1">
    <location>
        <begin position="3"/>
        <end position="110"/>
    </location>
</feature>
<proteinExistence type="predicted"/>
<dbReference type="InterPro" id="IPR005119">
    <property type="entry name" value="LysR_subst-bd"/>
</dbReference>
<evidence type="ECO:0000313" key="3">
    <source>
        <dbReference type="Proteomes" id="UP001230339"/>
    </source>
</evidence>
<gene>
    <name evidence="2" type="ORF">PSH57_11430</name>
</gene>